<dbReference type="RefSeq" id="WP_258783584.1">
    <property type="nucleotide sequence ID" value="NZ_JANUGP010000048.1"/>
</dbReference>
<dbReference type="InterPro" id="IPR000160">
    <property type="entry name" value="GGDEF_dom"/>
</dbReference>
<dbReference type="PANTHER" id="PTHR44757:SF2">
    <property type="entry name" value="BIOFILM ARCHITECTURE MAINTENANCE PROTEIN MBAA"/>
    <property type="match status" value="1"/>
</dbReference>
<dbReference type="Pfam" id="PF08448">
    <property type="entry name" value="PAS_4"/>
    <property type="match status" value="1"/>
</dbReference>
<comment type="caution">
    <text evidence="4">The sequence shown here is derived from an EMBL/GenBank/DDBJ whole genome shotgun (WGS) entry which is preliminary data.</text>
</comment>
<dbReference type="SUPFAM" id="SSF55073">
    <property type="entry name" value="Nucleotide cyclase"/>
    <property type="match status" value="1"/>
</dbReference>
<dbReference type="SMART" id="SM00091">
    <property type="entry name" value="PAS"/>
    <property type="match status" value="1"/>
</dbReference>
<dbReference type="InterPro" id="IPR000014">
    <property type="entry name" value="PAS"/>
</dbReference>
<dbReference type="Pfam" id="PF00990">
    <property type="entry name" value="GGDEF"/>
    <property type="match status" value="1"/>
</dbReference>
<dbReference type="PANTHER" id="PTHR44757">
    <property type="entry name" value="DIGUANYLATE CYCLASE DGCP"/>
    <property type="match status" value="1"/>
</dbReference>
<accession>A0ABT2BCR1</accession>
<dbReference type="InterPro" id="IPR001633">
    <property type="entry name" value="EAL_dom"/>
</dbReference>
<dbReference type="Gene3D" id="3.30.450.20">
    <property type="entry name" value="PAS domain"/>
    <property type="match status" value="1"/>
</dbReference>
<organism evidence="4 5">
    <name type="scientific">Streptomyces pyxinicus</name>
    <dbReference type="NCBI Taxonomy" id="2970331"/>
    <lineage>
        <taxon>Bacteria</taxon>
        <taxon>Bacillati</taxon>
        <taxon>Actinomycetota</taxon>
        <taxon>Actinomycetes</taxon>
        <taxon>Kitasatosporales</taxon>
        <taxon>Streptomycetaceae</taxon>
        <taxon>Streptomyces</taxon>
    </lineage>
</organism>
<dbReference type="SUPFAM" id="SSF141868">
    <property type="entry name" value="EAL domain-like"/>
    <property type="match status" value="1"/>
</dbReference>
<gene>
    <name evidence="4" type="ORF">NX794_34195</name>
</gene>
<name>A0ABT2BCR1_9ACTN</name>
<dbReference type="Gene3D" id="3.30.70.270">
    <property type="match status" value="1"/>
</dbReference>
<feature type="domain" description="EAL" evidence="2">
    <location>
        <begin position="330"/>
        <end position="595"/>
    </location>
</feature>
<evidence type="ECO:0000313" key="5">
    <source>
        <dbReference type="Proteomes" id="UP001205612"/>
    </source>
</evidence>
<dbReference type="InterPro" id="IPR029787">
    <property type="entry name" value="Nucleotide_cyclase"/>
</dbReference>
<dbReference type="NCBIfam" id="TIGR00254">
    <property type="entry name" value="GGDEF"/>
    <property type="match status" value="1"/>
</dbReference>
<keyword evidence="5" id="KW-1185">Reference proteome</keyword>
<sequence length="601" mass="64892">MSGTSEGPTPAADLDRSAVTDSDYTIYHRVFATAPLSMAVVDPDGSVVSANTAFGALLGTDPETLTGRPAADLVGLSTDARSRHAYREVLGGRQARLRCTRRLKHPEGHSVWVQVTVAPLGGGRPGALLSLTDVSGRRELQARLRHLQMHDPVTRLPNRTLFFERLTAALEAEAYERSGTGRIGLCYLDVDGFKAVNDTLGHRVGDRLLAAVAERLTRVADEAGYARAATPLVARLGGDEFALLVEDSTGTEQLADLAESALKALEEPFDLAGQRLSLTASIGVVERQAAGTTATGLMQAADTTLYWAKADGKGRWTLFDPERNAHRMTRQALSSMLRPAIERGEFALEYQPLVGMGDGRLSGVEALIRWHHPQFGMLSPNRFIGLAEEDGSIVQLGRWALVTACRQARRWQQDHPGEPPIFVSVNVAVRQVWDSDLVADVAETLAETGLAPQLLQLELTESAVMGSAGRPLQALQALSDMGVRIAIDDFGTGYSNLAYLSRLPVKVLKLDGSFVRGFQYEGDQKALAPNPADEVIVEAMIQLAHRLGLTVTAECVETSAQATRLRRIGCDTGQGWLYSRPVSPDRISELLGTQSYAVGNP</sequence>
<dbReference type="SUPFAM" id="SSF55785">
    <property type="entry name" value="PYP-like sensor domain (PAS domain)"/>
    <property type="match status" value="1"/>
</dbReference>
<dbReference type="PROSITE" id="PS50112">
    <property type="entry name" value="PAS"/>
    <property type="match status" value="1"/>
</dbReference>
<dbReference type="PROSITE" id="PS50883">
    <property type="entry name" value="EAL"/>
    <property type="match status" value="1"/>
</dbReference>
<evidence type="ECO:0000259" key="2">
    <source>
        <dbReference type="PROSITE" id="PS50883"/>
    </source>
</evidence>
<dbReference type="CDD" id="cd01948">
    <property type="entry name" value="EAL"/>
    <property type="match status" value="1"/>
</dbReference>
<dbReference type="InterPro" id="IPR052155">
    <property type="entry name" value="Biofilm_reg_signaling"/>
</dbReference>
<evidence type="ECO:0000259" key="3">
    <source>
        <dbReference type="PROSITE" id="PS50887"/>
    </source>
</evidence>
<dbReference type="SMART" id="SM00052">
    <property type="entry name" value="EAL"/>
    <property type="match status" value="1"/>
</dbReference>
<feature type="domain" description="PAS" evidence="1">
    <location>
        <begin position="23"/>
        <end position="93"/>
    </location>
</feature>
<proteinExistence type="predicted"/>
<dbReference type="InterPro" id="IPR043128">
    <property type="entry name" value="Rev_trsase/Diguanyl_cyclase"/>
</dbReference>
<dbReference type="Gene3D" id="3.20.20.450">
    <property type="entry name" value="EAL domain"/>
    <property type="match status" value="1"/>
</dbReference>
<dbReference type="CDD" id="cd00130">
    <property type="entry name" value="PAS"/>
    <property type="match status" value="1"/>
</dbReference>
<dbReference type="InterPro" id="IPR013656">
    <property type="entry name" value="PAS_4"/>
</dbReference>
<dbReference type="PROSITE" id="PS50887">
    <property type="entry name" value="GGDEF"/>
    <property type="match status" value="1"/>
</dbReference>
<dbReference type="NCBIfam" id="TIGR00229">
    <property type="entry name" value="sensory_box"/>
    <property type="match status" value="1"/>
</dbReference>
<dbReference type="Proteomes" id="UP001205612">
    <property type="component" value="Unassembled WGS sequence"/>
</dbReference>
<dbReference type="InterPro" id="IPR035919">
    <property type="entry name" value="EAL_sf"/>
</dbReference>
<reference evidence="4 5" key="1">
    <citation type="submission" date="2022-08" db="EMBL/GenBank/DDBJ databases">
        <authorList>
            <person name="Somphong A."/>
            <person name="Phongsopitanun W."/>
        </authorList>
    </citation>
    <scope>NUCLEOTIDE SEQUENCE [LARGE SCALE GENOMIC DNA]</scope>
    <source>
        <strain evidence="4 5">LP11</strain>
    </source>
</reference>
<dbReference type="SMART" id="SM00267">
    <property type="entry name" value="GGDEF"/>
    <property type="match status" value="1"/>
</dbReference>
<evidence type="ECO:0000313" key="4">
    <source>
        <dbReference type="EMBL" id="MCS0606227.1"/>
    </source>
</evidence>
<dbReference type="Pfam" id="PF00563">
    <property type="entry name" value="EAL"/>
    <property type="match status" value="1"/>
</dbReference>
<dbReference type="InterPro" id="IPR035965">
    <property type="entry name" value="PAS-like_dom_sf"/>
</dbReference>
<feature type="domain" description="GGDEF" evidence="3">
    <location>
        <begin position="181"/>
        <end position="321"/>
    </location>
</feature>
<dbReference type="CDD" id="cd01949">
    <property type="entry name" value="GGDEF"/>
    <property type="match status" value="1"/>
</dbReference>
<evidence type="ECO:0000259" key="1">
    <source>
        <dbReference type="PROSITE" id="PS50112"/>
    </source>
</evidence>
<protein>
    <submittedName>
        <fullName evidence="4">Bifunctional diguanylate cyclase/phosphodiesterase</fullName>
    </submittedName>
</protein>
<dbReference type="EMBL" id="JANUGP010000048">
    <property type="protein sequence ID" value="MCS0606227.1"/>
    <property type="molecule type" value="Genomic_DNA"/>
</dbReference>